<dbReference type="SMART" id="SM00989">
    <property type="entry name" value="V4R"/>
    <property type="match status" value="1"/>
</dbReference>
<dbReference type="AlphaFoldDB" id="A0A523YQQ0"/>
<protein>
    <recommendedName>
        <fullName evidence="7">AAA+ ATPase domain-containing protein</fullName>
    </recommendedName>
</protein>
<name>A0A523YQQ0_UNCAE</name>
<evidence type="ECO:0000256" key="1">
    <source>
        <dbReference type="ARBA" id="ARBA00022741"/>
    </source>
</evidence>
<feature type="non-terminal residue" evidence="5">
    <location>
        <position position="438"/>
    </location>
</feature>
<proteinExistence type="predicted"/>
<dbReference type="PANTHER" id="PTHR43637:SF3">
    <property type="entry name" value="FLAGELLA-RELATED PROTEIN H-RELATED"/>
    <property type="match status" value="1"/>
</dbReference>
<dbReference type="Gene3D" id="3.30.1380.20">
    <property type="entry name" value="Trafficking protein particle complex subunit 3"/>
    <property type="match status" value="1"/>
</dbReference>
<dbReference type="Proteomes" id="UP000316925">
    <property type="component" value="Unassembled WGS sequence"/>
</dbReference>
<dbReference type="Gene3D" id="3.40.50.300">
    <property type="entry name" value="P-loop containing nucleotide triphosphate hydrolases"/>
    <property type="match status" value="1"/>
</dbReference>
<dbReference type="InterPro" id="IPR024096">
    <property type="entry name" value="NO_sig/Golgi_transp_ligand-bd"/>
</dbReference>
<dbReference type="InterPro" id="IPR014774">
    <property type="entry name" value="KaiC-like_dom"/>
</dbReference>
<dbReference type="SUPFAM" id="SSF52540">
    <property type="entry name" value="P-loop containing nucleoside triphosphate hydrolases"/>
    <property type="match status" value="1"/>
</dbReference>
<dbReference type="SMART" id="SM00382">
    <property type="entry name" value="AAA"/>
    <property type="match status" value="1"/>
</dbReference>
<gene>
    <name evidence="5" type="ORF">E3J33_01150</name>
</gene>
<organism evidence="5 6">
    <name type="scientific">Aerophobetes bacterium</name>
    <dbReference type="NCBI Taxonomy" id="2030807"/>
    <lineage>
        <taxon>Bacteria</taxon>
        <taxon>Candidatus Aerophobota</taxon>
    </lineage>
</organism>
<feature type="domain" description="4-vinyl reductase 4VR" evidence="4">
    <location>
        <begin position="356"/>
        <end position="420"/>
    </location>
</feature>
<keyword evidence="1" id="KW-0547">Nucleotide-binding</keyword>
<feature type="domain" description="AAA+ ATPase" evidence="3">
    <location>
        <begin position="16"/>
        <end position="191"/>
    </location>
</feature>
<evidence type="ECO:0000259" key="3">
    <source>
        <dbReference type="SMART" id="SM00382"/>
    </source>
</evidence>
<dbReference type="InterPro" id="IPR004096">
    <property type="entry name" value="V4R"/>
</dbReference>
<evidence type="ECO:0000256" key="2">
    <source>
        <dbReference type="ARBA" id="ARBA00022840"/>
    </source>
</evidence>
<evidence type="ECO:0000259" key="4">
    <source>
        <dbReference type="SMART" id="SM00989"/>
    </source>
</evidence>
<dbReference type="Pfam" id="PF06745">
    <property type="entry name" value="ATPase"/>
    <property type="match status" value="1"/>
</dbReference>
<reference evidence="5 6" key="1">
    <citation type="submission" date="2019-03" db="EMBL/GenBank/DDBJ databases">
        <title>Metabolic potential of uncultured bacteria and archaea associated with petroleum seepage in deep-sea sediments.</title>
        <authorList>
            <person name="Dong X."/>
            <person name="Hubert C."/>
        </authorList>
    </citation>
    <scope>NUCLEOTIDE SEQUENCE [LARGE SCALE GENOMIC DNA]</scope>
    <source>
        <strain evidence="5">E29_bin28</strain>
    </source>
</reference>
<evidence type="ECO:0000313" key="5">
    <source>
        <dbReference type="EMBL" id="TET93824.1"/>
    </source>
</evidence>
<dbReference type="SUPFAM" id="SSF111126">
    <property type="entry name" value="Ligand-binding domain in the NO signalling and Golgi transport"/>
    <property type="match status" value="1"/>
</dbReference>
<keyword evidence="2" id="KW-0067">ATP-binding</keyword>
<comment type="caution">
    <text evidence="5">The sequence shown here is derived from an EMBL/GenBank/DDBJ whole genome shotgun (WGS) entry which is preliminary data.</text>
</comment>
<accession>A0A523YQQ0</accession>
<dbReference type="EMBL" id="SOIJ01000065">
    <property type="protein sequence ID" value="TET93824.1"/>
    <property type="molecule type" value="Genomic_DNA"/>
</dbReference>
<dbReference type="InterPro" id="IPR003593">
    <property type="entry name" value="AAA+_ATPase"/>
</dbReference>
<dbReference type="PANTHER" id="PTHR43637">
    <property type="entry name" value="UPF0273 PROTEIN TM_0370"/>
    <property type="match status" value="1"/>
</dbReference>
<evidence type="ECO:0000313" key="6">
    <source>
        <dbReference type="Proteomes" id="UP000316925"/>
    </source>
</evidence>
<dbReference type="InterPro" id="IPR027417">
    <property type="entry name" value="P-loop_NTPase"/>
</dbReference>
<sequence length="438" mass="49348">MEKRGLSLRELQEVPKNNLILLAGPPGAGKSTFCHQAVLNGLAMDRPIIFVTTEHGPSEVIDLLRERGMGEPPPGALSFVDAFGETVGATSRERPDTISANCEDLNSISMAIAKLQERIGRRDVFLAFDSLTSPYLFNEKEVFRFIRLCLAKFASEGNSVLALMDEGCGKEEDLGAMMSVADGILRMEIKENSRTINVVKHPRVEQVRIAVPIEPKEPQTRPPMDWDPDMLKQFLQSFMKGKTVLRKEVGDFVNLFWPNLTHWSCMLWDPKGFSTMLYEMNKYESALGKESIPGFPWSMRLLFKMFPYLQSLGLFPKSLSKVKDMKKMLKAPPLQGVDRERSGVLEYLEDVSKTDEHCFRVYENSDCVGFENISVPIASHIPPMLAGYCKMLEKDGREWNAIETKCVGLGDPYCEFKLVPGEIEDLRASLEMDSSLIE</sequence>
<dbReference type="GO" id="GO:0005524">
    <property type="term" value="F:ATP binding"/>
    <property type="evidence" value="ECO:0007669"/>
    <property type="project" value="UniProtKB-KW"/>
</dbReference>
<evidence type="ECO:0008006" key="7">
    <source>
        <dbReference type="Google" id="ProtNLM"/>
    </source>
</evidence>